<keyword evidence="2" id="KW-0732">Signal</keyword>
<accession>A0A2S1LEA4</accession>
<dbReference type="AlphaFoldDB" id="A0A2S1LEA4"/>
<feature type="signal peptide" evidence="2">
    <location>
        <begin position="1"/>
        <end position="19"/>
    </location>
</feature>
<dbReference type="OrthoDB" id="9791261at2"/>
<evidence type="ECO:0000256" key="1">
    <source>
        <dbReference type="ARBA" id="ARBA00007613"/>
    </source>
</evidence>
<dbReference type="InterPro" id="IPR010131">
    <property type="entry name" value="MdtP/NodT-like"/>
</dbReference>
<dbReference type="SUPFAM" id="SSF56954">
    <property type="entry name" value="Outer membrane efflux proteins (OEP)"/>
    <property type="match status" value="1"/>
</dbReference>
<keyword evidence="4" id="KW-1185">Reference proteome</keyword>
<comment type="similarity">
    <text evidence="1">Belongs to the outer membrane factor (OMF) (TC 1.B.17) family.</text>
</comment>
<dbReference type="Pfam" id="PF02321">
    <property type="entry name" value="OEP"/>
    <property type="match status" value="1"/>
</dbReference>
<dbReference type="PANTHER" id="PTHR30203">
    <property type="entry name" value="OUTER MEMBRANE CATION EFFLUX PROTEIN"/>
    <property type="match status" value="1"/>
</dbReference>
<dbReference type="Gene3D" id="1.20.1600.10">
    <property type="entry name" value="Outer membrane efflux proteins (OEP)"/>
    <property type="match status" value="1"/>
</dbReference>
<feature type="chain" id="PRO_5015565786" evidence="2">
    <location>
        <begin position="20"/>
        <end position="416"/>
    </location>
</feature>
<protein>
    <submittedName>
        <fullName evidence="3">Transporter</fullName>
    </submittedName>
</protein>
<dbReference type="GO" id="GO:0015562">
    <property type="term" value="F:efflux transmembrane transporter activity"/>
    <property type="evidence" value="ECO:0007669"/>
    <property type="project" value="InterPro"/>
</dbReference>
<dbReference type="EMBL" id="CP020918">
    <property type="protein sequence ID" value="AWG22058.1"/>
    <property type="molecule type" value="Genomic_DNA"/>
</dbReference>
<evidence type="ECO:0000256" key="2">
    <source>
        <dbReference type="SAM" id="SignalP"/>
    </source>
</evidence>
<gene>
    <name evidence="3" type="ORF">FFWV33_11295</name>
</gene>
<organism evidence="3 4">
    <name type="scientific">Flavobacterium faecale</name>
    <dbReference type="NCBI Taxonomy" id="1355330"/>
    <lineage>
        <taxon>Bacteria</taxon>
        <taxon>Pseudomonadati</taxon>
        <taxon>Bacteroidota</taxon>
        <taxon>Flavobacteriia</taxon>
        <taxon>Flavobacteriales</taxon>
        <taxon>Flavobacteriaceae</taxon>
        <taxon>Flavobacterium</taxon>
    </lineage>
</organism>
<dbReference type="Proteomes" id="UP000244527">
    <property type="component" value="Chromosome"/>
</dbReference>
<sequence>MKKQIGIFLLLFGFQFLQAQNSLTVQQCEALFLKNNLVLLAEHYNIDAAKALTIQARIWDNPTFSADLNLYNPERQKYFDVGKQGAKDFGISQIIYLGGKKAKEVDLAKKNEQIAELEFSNLLRTLKFQLRKSFFTVYYNSKNIETTDSQLGHIENLIKSYSRQVEKGNLPLKDLVRLQSLYLDFKNGRLEAINANYEEQANLKLLLNDTSKVIPIVSDAEFDSYNKEQLFDVQSLQEKASLLRPDYLIKQKEIEANELNIKFQRSLAIPDATVGLSYSQRGSAFNNQKNVNLSIPLPLWNKNKGNIAVAKVTLEQSKVDQQSATLGLQTEISSILNKWTESRKSYSQIQLTSPEAFNQVYQSMLTNFQKSNISILDFTDFMESYNQSSILLNELKKKVVLSAEELNATTNTELFK</sequence>
<dbReference type="PANTHER" id="PTHR30203:SF23">
    <property type="entry name" value="OUTER MEMBRANE EFFLUX PROTEIN"/>
    <property type="match status" value="1"/>
</dbReference>
<dbReference type="InterPro" id="IPR003423">
    <property type="entry name" value="OMP_efflux"/>
</dbReference>
<evidence type="ECO:0000313" key="4">
    <source>
        <dbReference type="Proteomes" id="UP000244527"/>
    </source>
</evidence>
<proteinExistence type="inferred from homology"/>
<dbReference type="KEGG" id="ffa:FFWV33_11295"/>
<evidence type="ECO:0000313" key="3">
    <source>
        <dbReference type="EMBL" id="AWG22058.1"/>
    </source>
</evidence>
<name>A0A2S1LEA4_9FLAO</name>
<dbReference type="RefSeq" id="WP_108740990.1">
    <property type="nucleotide sequence ID" value="NZ_CP020918.1"/>
</dbReference>
<reference evidence="3 4" key="1">
    <citation type="submission" date="2017-04" db="EMBL/GenBank/DDBJ databases">
        <title>Compelte genome sequence of WV33.</title>
        <authorList>
            <person name="Lee P.C."/>
        </authorList>
    </citation>
    <scope>NUCLEOTIDE SEQUENCE [LARGE SCALE GENOMIC DNA]</scope>
    <source>
        <strain evidence="3 4">WV33</strain>
    </source>
</reference>